<evidence type="ECO:0000313" key="3">
    <source>
        <dbReference type="Proteomes" id="UP001203423"/>
    </source>
</evidence>
<dbReference type="RefSeq" id="WP_248939710.1">
    <property type="nucleotide sequence ID" value="NZ_JAKIKS010000023.1"/>
</dbReference>
<proteinExistence type="predicted"/>
<sequence>MPVITPRMLSLRNITGEVITLGEYIYKDNNQQITACATQVMTQLNIMWTIFIGAAVTLLLTPLIKRWIGKVD</sequence>
<protein>
    <submittedName>
        <fullName evidence="2">Uncharacterized protein</fullName>
    </submittedName>
</protein>
<feature type="transmembrane region" description="Helical" evidence="1">
    <location>
        <begin position="46"/>
        <end position="64"/>
    </location>
</feature>
<keyword evidence="1" id="KW-0472">Membrane</keyword>
<keyword evidence="1" id="KW-0812">Transmembrane</keyword>
<keyword evidence="1" id="KW-1133">Transmembrane helix</keyword>
<gene>
    <name evidence="2" type="ORF">L2764_08080</name>
</gene>
<comment type="caution">
    <text evidence="2">The sequence shown here is derived from an EMBL/GenBank/DDBJ whole genome shotgun (WGS) entry which is preliminary data.</text>
</comment>
<accession>A0ABT0L9R7</accession>
<dbReference type="Proteomes" id="UP001203423">
    <property type="component" value="Unassembled WGS sequence"/>
</dbReference>
<dbReference type="EMBL" id="JAKIKS010000023">
    <property type="protein sequence ID" value="MCL1124433.1"/>
    <property type="molecule type" value="Genomic_DNA"/>
</dbReference>
<evidence type="ECO:0000256" key="1">
    <source>
        <dbReference type="SAM" id="Phobius"/>
    </source>
</evidence>
<organism evidence="2 3">
    <name type="scientific">Shewanella surugensis</name>
    <dbReference type="NCBI Taxonomy" id="212020"/>
    <lineage>
        <taxon>Bacteria</taxon>
        <taxon>Pseudomonadati</taxon>
        <taxon>Pseudomonadota</taxon>
        <taxon>Gammaproteobacteria</taxon>
        <taxon>Alteromonadales</taxon>
        <taxon>Shewanellaceae</taxon>
        <taxon>Shewanella</taxon>
    </lineage>
</organism>
<name>A0ABT0L9R7_9GAMM</name>
<evidence type="ECO:0000313" key="2">
    <source>
        <dbReference type="EMBL" id="MCL1124433.1"/>
    </source>
</evidence>
<keyword evidence="3" id="KW-1185">Reference proteome</keyword>
<reference evidence="2 3" key="1">
    <citation type="submission" date="2022-01" db="EMBL/GenBank/DDBJ databases">
        <title>Whole genome-based taxonomy of the Shewanellaceae.</title>
        <authorList>
            <person name="Martin-Rodriguez A.J."/>
        </authorList>
    </citation>
    <scope>NUCLEOTIDE SEQUENCE [LARGE SCALE GENOMIC DNA]</scope>
    <source>
        <strain evidence="2 3">DSM 17177</strain>
    </source>
</reference>